<comment type="pathway">
    <text evidence="3">Protein modification; protein ubiquitination.</text>
</comment>
<proteinExistence type="inferred from homology"/>
<protein>
    <recommendedName>
        <fullName evidence="4">RING-type E3 ubiquitin transferase</fullName>
        <ecNumber evidence="4">2.3.2.27</ecNumber>
    </recommendedName>
</protein>
<evidence type="ECO:0000256" key="1">
    <source>
        <dbReference type="ARBA" id="ARBA00000900"/>
    </source>
</evidence>
<dbReference type="GO" id="GO:0008270">
    <property type="term" value="F:zinc ion binding"/>
    <property type="evidence" value="ECO:0007669"/>
    <property type="project" value="UniProtKB-KW"/>
</dbReference>
<keyword evidence="6 15" id="KW-0812">Transmembrane</keyword>
<dbReference type="EMBL" id="BPVZ01000004">
    <property type="protein sequence ID" value="GKU90253.1"/>
    <property type="molecule type" value="Genomic_DNA"/>
</dbReference>
<dbReference type="InterPro" id="IPR032872">
    <property type="entry name" value="WAK_assoc_C"/>
</dbReference>
<evidence type="ECO:0000256" key="8">
    <source>
        <dbReference type="ARBA" id="ARBA00022771"/>
    </source>
</evidence>
<evidence type="ECO:0000256" key="3">
    <source>
        <dbReference type="ARBA" id="ARBA00004906"/>
    </source>
</evidence>
<evidence type="ECO:0000256" key="12">
    <source>
        <dbReference type="ARBA" id="ARBA00023136"/>
    </source>
</evidence>
<keyword evidence="8" id="KW-0863">Zinc-finger</keyword>
<evidence type="ECO:0000256" key="15">
    <source>
        <dbReference type="SAM" id="Phobius"/>
    </source>
</evidence>
<comment type="catalytic activity">
    <reaction evidence="1">
        <text>S-ubiquitinyl-[E2 ubiquitin-conjugating enzyme]-L-cysteine + [acceptor protein]-L-lysine = [E2 ubiquitin-conjugating enzyme]-L-cysteine + N(6)-ubiquitinyl-[acceptor protein]-L-lysine.</text>
        <dbReference type="EC" id="2.3.2.27"/>
    </reaction>
</comment>
<comment type="subcellular location">
    <subcellularLocation>
        <location evidence="2">Membrane</location>
        <topology evidence="2">Single-pass membrane protein</topology>
    </subcellularLocation>
</comment>
<evidence type="ECO:0000256" key="5">
    <source>
        <dbReference type="ARBA" id="ARBA00022679"/>
    </source>
</evidence>
<evidence type="ECO:0000259" key="16">
    <source>
        <dbReference type="Pfam" id="PF14380"/>
    </source>
</evidence>
<accession>A0AAV5HWY9</accession>
<evidence type="ECO:0000256" key="14">
    <source>
        <dbReference type="ARBA" id="ARBA00024209"/>
    </source>
</evidence>
<keyword evidence="12 15" id="KW-0472">Membrane</keyword>
<gene>
    <name evidence="17" type="ORF">SLEP1_g4263</name>
</gene>
<keyword evidence="7" id="KW-0479">Metal-binding</keyword>
<evidence type="ECO:0000256" key="13">
    <source>
        <dbReference type="ARBA" id="ARBA00023180"/>
    </source>
</evidence>
<evidence type="ECO:0000256" key="6">
    <source>
        <dbReference type="ARBA" id="ARBA00022692"/>
    </source>
</evidence>
<dbReference type="InterPro" id="IPR046948">
    <property type="entry name" value="ATL20-22-like"/>
</dbReference>
<evidence type="ECO:0000313" key="18">
    <source>
        <dbReference type="Proteomes" id="UP001054252"/>
    </source>
</evidence>
<evidence type="ECO:0000256" key="2">
    <source>
        <dbReference type="ARBA" id="ARBA00004167"/>
    </source>
</evidence>
<keyword evidence="10" id="KW-0862">Zinc</keyword>
<dbReference type="AlphaFoldDB" id="A0AAV5HWY9"/>
<feature type="domain" description="Wall-associated receptor kinase C-terminal" evidence="16">
    <location>
        <begin position="55"/>
        <end position="117"/>
    </location>
</feature>
<feature type="transmembrane region" description="Helical" evidence="15">
    <location>
        <begin position="138"/>
        <end position="163"/>
    </location>
</feature>
<keyword evidence="5" id="KW-0808">Transferase</keyword>
<name>A0AAV5HWY9_9ROSI</name>
<dbReference type="PANTHER" id="PTHR46279">
    <property type="entry name" value="RING/U-BOX SUPERFAMILY PROTEIN"/>
    <property type="match status" value="1"/>
</dbReference>
<comment type="similarity">
    <text evidence="14">Belongs to the RING-type zinc finger family. ATL subfamily.</text>
</comment>
<evidence type="ECO:0000256" key="11">
    <source>
        <dbReference type="ARBA" id="ARBA00022989"/>
    </source>
</evidence>
<keyword evidence="13" id="KW-0325">Glycoprotein</keyword>
<evidence type="ECO:0000256" key="9">
    <source>
        <dbReference type="ARBA" id="ARBA00022786"/>
    </source>
</evidence>
<evidence type="ECO:0000256" key="7">
    <source>
        <dbReference type="ARBA" id="ARBA00022723"/>
    </source>
</evidence>
<sequence length="189" mass="21366">MEEVIGGGRYSGVLTYNHINFLRCPENLTDPAYTRVPCLSGNANHVFANISDHVLYPHQLPESCVKTSVVPTIYNATEKNLSYEAISRMQEEGFDLGWSVDCRDCMADGGYCQLRSQDIKRYTYKCSHGDYMPRWKIILIWVGVILIGVIGLIVVLAVIGLILCKCKRRRKKNENMEDIAHGHQQNTAV</sequence>
<dbReference type="GO" id="GO:0016020">
    <property type="term" value="C:membrane"/>
    <property type="evidence" value="ECO:0007669"/>
    <property type="project" value="UniProtKB-SubCell"/>
</dbReference>
<evidence type="ECO:0000256" key="4">
    <source>
        <dbReference type="ARBA" id="ARBA00012483"/>
    </source>
</evidence>
<reference evidence="17 18" key="1">
    <citation type="journal article" date="2021" name="Commun. Biol.">
        <title>The genome of Shorea leprosula (Dipterocarpaceae) highlights the ecological relevance of drought in aseasonal tropical rainforests.</title>
        <authorList>
            <person name="Ng K.K.S."/>
            <person name="Kobayashi M.J."/>
            <person name="Fawcett J.A."/>
            <person name="Hatakeyama M."/>
            <person name="Paape T."/>
            <person name="Ng C.H."/>
            <person name="Ang C.C."/>
            <person name="Tnah L.H."/>
            <person name="Lee C.T."/>
            <person name="Nishiyama T."/>
            <person name="Sese J."/>
            <person name="O'Brien M.J."/>
            <person name="Copetti D."/>
            <person name="Mohd Noor M.I."/>
            <person name="Ong R.C."/>
            <person name="Putra M."/>
            <person name="Sireger I.Z."/>
            <person name="Indrioko S."/>
            <person name="Kosugi Y."/>
            <person name="Izuno A."/>
            <person name="Isagi Y."/>
            <person name="Lee S.L."/>
            <person name="Shimizu K.K."/>
        </authorList>
    </citation>
    <scope>NUCLEOTIDE SEQUENCE [LARGE SCALE GENOMIC DNA]</scope>
    <source>
        <strain evidence="17">214</strain>
    </source>
</reference>
<dbReference type="Pfam" id="PF14380">
    <property type="entry name" value="WAK_assoc"/>
    <property type="match status" value="1"/>
</dbReference>
<dbReference type="GO" id="GO:0061630">
    <property type="term" value="F:ubiquitin protein ligase activity"/>
    <property type="evidence" value="ECO:0007669"/>
    <property type="project" value="UniProtKB-EC"/>
</dbReference>
<organism evidence="17 18">
    <name type="scientific">Rubroshorea leprosula</name>
    <dbReference type="NCBI Taxonomy" id="152421"/>
    <lineage>
        <taxon>Eukaryota</taxon>
        <taxon>Viridiplantae</taxon>
        <taxon>Streptophyta</taxon>
        <taxon>Embryophyta</taxon>
        <taxon>Tracheophyta</taxon>
        <taxon>Spermatophyta</taxon>
        <taxon>Magnoliopsida</taxon>
        <taxon>eudicotyledons</taxon>
        <taxon>Gunneridae</taxon>
        <taxon>Pentapetalae</taxon>
        <taxon>rosids</taxon>
        <taxon>malvids</taxon>
        <taxon>Malvales</taxon>
        <taxon>Dipterocarpaceae</taxon>
        <taxon>Rubroshorea</taxon>
    </lineage>
</organism>
<dbReference type="EC" id="2.3.2.27" evidence="4"/>
<keyword evidence="18" id="KW-1185">Reference proteome</keyword>
<keyword evidence="9" id="KW-0833">Ubl conjugation pathway</keyword>
<keyword evidence="11 15" id="KW-1133">Transmembrane helix</keyword>
<dbReference type="PANTHER" id="PTHR46279:SF9">
    <property type="entry name" value="OS01G0116300 PROTEIN"/>
    <property type="match status" value="1"/>
</dbReference>
<evidence type="ECO:0000313" key="17">
    <source>
        <dbReference type="EMBL" id="GKU90253.1"/>
    </source>
</evidence>
<comment type="caution">
    <text evidence="17">The sequence shown here is derived from an EMBL/GenBank/DDBJ whole genome shotgun (WGS) entry which is preliminary data.</text>
</comment>
<dbReference type="Proteomes" id="UP001054252">
    <property type="component" value="Unassembled WGS sequence"/>
</dbReference>
<evidence type="ECO:0000256" key="10">
    <source>
        <dbReference type="ARBA" id="ARBA00022833"/>
    </source>
</evidence>